<dbReference type="Gene3D" id="3.40.605.10">
    <property type="entry name" value="Aldehyde Dehydrogenase, Chain A, domain 1"/>
    <property type="match status" value="1"/>
</dbReference>
<keyword evidence="2" id="KW-0560">Oxidoreductase</keyword>
<evidence type="ECO:0000313" key="5">
    <source>
        <dbReference type="EMBL" id="SVA77371.1"/>
    </source>
</evidence>
<organism evidence="5">
    <name type="scientific">marine metagenome</name>
    <dbReference type="NCBI Taxonomy" id="408172"/>
    <lineage>
        <taxon>unclassified sequences</taxon>
        <taxon>metagenomes</taxon>
        <taxon>ecological metagenomes</taxon>
    </lineage>
</organism>
<evidence type="ECO:0000256" key="2">
    <source>
        <dbReference type="ARBA" id="ARBA00023002"/>
    </source>
</evidence>
<name>A0A381YLE7_9ZZZZ</name>
<dbReference type="EMBL" id="UINC01018422">
    <property type="protein sequence ID" value="SVA77371.1"/>
    <property type="molecule type" value="Genomic_DNA"/>
</dbReference>
<proteinExistence type="inferred from homology"/>
<evidence type="ECO:0000256" key="1">
    <source>
        <dbReference type="ARBA" id="ARBA00009986"/>
    </source>
</evidence>
<dbReference type="Gene3D" id="3.40.309.10">
    <property type="entry name" value="Aldehyde Dehydrogenase, Chain A, domain 2"/>
    <property type="match status" value="1"/>
</dbReference>
<dbReference type="InterPro" id="IPR015590">
    <property type="entry name" value="Aldehyde_DH_dom"/>
</dbReference>
<evidence type="ECO:0000256" key="3">
    <source>
        <dbReference type="ARBA" id="ARBA00023027"/>
    </source>
</evidence>
<reference evidence="5" key="1">
    <citation type="submission" date="2018-05" db="EMBL/GenBank/DDBJ databases">
        <authorList>
            <person name="Lanie J.A."/>
            <person name="Ng W.-L."/>
            <person name="Kazmierczak K.M."/>
            <person name="Andrzejewski T.M."/>
            <person name="Davidsen T.M."/>
            <person name="Wayne K.J."/>
            <person name="Tettelin H."/>
            <person name="Glass J.I."/>
            <person name="Rusch D."/>
            <person name="Podicherti R."/>
            <person name="Tsui H.-C.T."/>
            <person name="Winkler M.E."/>
        </authorList>
    </citation>
    <scope>NUCLEOTIDE SEQUENCE</scope>
</reference>
<comment type="similarity">
    <text evidence="1">Belongs to the aldehyde dehydrogenase family.</text>
</comment>
<feature type="non-terminal residue" evidence="5">
    <location>
        <position position="1"/>
    </location>
</feature>
<dbReference type="InterPro" id="IPR016163">
    <property type="entry name" value="Ald_DH_C"/>
</dbReference>
<dbReference type="FunFam" id="3.40.309.10:FF:000012">
    <property type="entry name" value="Betaine aldehyde dehydrogenase"/>
    <property type="match status" value="1"/>
</dbReference>
<protein>
    <recommendedName>
        <fullName evidence="4">Aldehyde dehydrogenase domain-containing protein</fullName>
    </recommendedName>
</protein>
<dbReference type="PROSITE" id="PS00070">
    <property type="entry name" value="ALDEHYDE_DEHYDR_CYS"/>
    <property type="match status" value="1"/>
</dbReference>
<dbReference type="CDD" id="cd07093">
    <property type="entry name" value="ALDH_F8_HMSADH"/>
    <property type="match status" value="1"/>
</dbReference>
<dbReference type="SUPFAM" id="SSF53720">
    <property type="entry name" value="ALDH-like"/>
    <property type="match status" value="1"/>
</dbReference>
<dbReference type="InterPro" id="IPR016162">
    <property type="entry name" value="Ald_DH_N"/>
</dbReference>
<sequence>VEQLYNFINGEYIPPSLNQYIDVFEPAVGKVYAQVSDSNSNDVEQAFRFAENAFADWSGLTIKERADFLNRIADEIESRLDEFAFYESKDTGKPITQARTVDIPRAIANFRFFSEYGYSFEFETKLTDDISNNKVLRSPLGVVACISPWNLPLYLFSWKIAPALIAGNTVLAKPSELTPYTAFKLGEICQDSGLPAGVLNIIHGQGSVAGDALVSHPKIKAVSFTGGTATGKLIAKKTASSFKKLSLEMGGKNPAIIFSDCKYDTMLDTVTRSSFSNQGQICLCSSRILIEKSIYDKFKKDFISRVSELIVGDPNDEDTQFGALSSQAHYNKILDYIDLGKKEGGEILLGGNAVKINGRCKDGYFIEPTIFQGLKNSCKTNQDEIFGPVVTLIPFDTEEDVIRISNNIKYGLSATIWTEDKVKAQRVAKEIDAGVIWVNCWLVRDLRTPFGGMKKSGLGREGGDDALRFFTEPKNICTPI</sequence>
<dbReference type="Pfam" id="PF00171">
    <property type="entry name" value="Aldedh"/>
    <property type="match status" value="1"/>
</dbReference>
<dbReference type="GO" id="GO:0016620">
    <property type="term" value="F:oxidoreductase activity, acting on the aldehyde or oxo group of donors, NAD or NADP as acceptor"/>
    <property type="evidence" value="ECO:0007669"/>
    <property type="project" value="InterPro"/>
</dbReference>
<evidence type="ECO:0000259" key="4">
    <source>
        <dbReference type="Pfam" id="PF00171"/>
    </source>
</evidence>
<dbReference type="AlphaFoldDB" id="A0A381YLE7"/>
<dbReference type="FunFam" id="3.40.605.10:FF:000001">
    <property type="entry name" value="Aldehyde dehydrogenase 1"/>
    <property type="match status" value="1"/>
</dbReference>
<accession>A0A381YLE7</accession>
<dbReference type="PANTHER" id="PTHR43720:SF2">
    <property type="entry name" value="2-AMINOMUCONIC SEMIALDEHYDE DEHYDROGENASE"/>
    <property type="match status" value="1"/>
</dbReference>
<dbReference type="PANTHER" id="PTHR43720">
    <property type="entry name" value="2-AMINOMUCONIC SEMIALDEHYDE DEHYDROGENASE"/>
    <property type="match status" value="1"/>
</dbReference>
<dbReference type="InterPro" id="IPR016160">
    <property type="entry name" value="Ald_DH_CS_CYS"/>
</dbReference>
<dbReference type="PROSITE" id="PS00687">
    <property type="entry name" value="ALDEHYDE_DEHYDR_GLU"/>
    <property type="match status" value="1"/>
</dbReference>
<dbReference type="InterPro" id="IPR016161">
    <property type="entry name" value="Ald_DH/histidinol_DH"/>
</dbReference>
<feature type="domain" description="Aldehyde dehydrogenase" evidence="4">
    <location>
        <begin position="18"/>
        <end position="476"/>
    </location>
</feature>
<keyword evidence="3" id="KW-0520">NAD</keyword>
<gene>
    <name evidence="5" type="ORF">METZ01_LOCUS130225</name>
</gene>
<dbReference type="InterPro" id="IPR029510">
    <property type="entry name" value="Ald_DH_CS_GLU"/>
</dbReference>